<protein>
    <recommendedName>
        <fullName evidence="9">glutaryl-CoA dehydrogenase (ETF)</fullName>
        <ecNumber evidence="9">1.3.8.6</ecNumber>
    </recommendedName>
</protein>
<keyword evidence="3 11" id="KW-0285">Flavoprotein</keyword>
<dbReference type="GO" id="GO:0046949">
    <property type="term" value="P:fatty-acyl-CoA biosynthetic process"/>
    <property type="evidence" value="ECO:0007669"/>
    <property type="project" value="TreeGrafter"/>
</dbReference>
<gene>
    <name evidence="15" type="primary">gcdH</name>
    <name evidence="15" type="ORF">GCM10011487_28700</name>
</gene>
<evidence type="ECO:0000313" key="15">
    <source>
        <dbReference type="EMBL" id="GFE80870.1"/>
    </source>
</evidence>
<dbReference type="EMBL" id="BLJN01000003">
    <property type="protein sequence ID" value="GFE80870.1"/>
    <property type="molecule type" value="Genomic_DNA"/>
</dbReference>
<accession>A0A829YC53</accession>
<evidence type="ECO:0000256" key="7">
    <source>
        <dbReference type="ARBA" id="ARBA00037899"/>
    </source>
</evidence>
<name>A0A829YC53_9GAMM</name>
<evidence type="ECO:0000256" key="5">
    <source>
        <dbReference type="ARBA" id="ARBA00022946"/>
    </source>
</evidence>
<dbReference type="InterPro" id="IPR009075">
    <property type="entry name" value="AcylCo_DH/oxidase_C"/>
</dbReference>
<dbReference type="PROSITE" id="PS00073">
    <property type="entry name" value="ACYL_COA_DH_2"/>
    <property type="match status" value="1"/>
</dbReference>
<comment type="pathway">
    <text evidence="7">Amino-acid metabolism; lysine degradation.</text>
</comment>
<comment type="cofactor">
    <cofactor evidence="1 11">
        <name>FAD</name>
        <dbReference type="ChEBI" id="CHEBI:57692"/>
    </cofactor>
</comment>
<dbReference type="InterPro" id="IPR046373">
    <property type="entry name" value="Acyl-CoA_Oxase/DH_mid-dom_sf"/>
</dbReference>
<dbReference type="InterPro" id="IPR037069">
    <property type="entry name" value="AcylCoA_DH/ox_N_sf"/>
</dbReference>
<dbReference type="InterPro" id="IPR006091">
    <property type="entry name" value="Acyl-CoA_Oxase/DH_mid-dom"/>
</dbReference>
<sequence length="398" mass="43242">MSAKPKAAPSAAPELDPVDLYNVRAMLSDEERLVQDSVAKFVDEQVIPIMGDCFEHERFPRELVTGVAELGLLGSSIHGHGCAGLNGVSYGLICQELERGDSGLRSFVSVQSSLCMYPIDAFGSEEQKQRWLPSMAKGETIACFGLTEPHGGSDPANMKTHAKRQGKDWVLNGAKMWITNAPIADLAIVWARTDDGIRGFLVEKGFKGFTTATIKHKMSLRASLTGSLFFDNVVVPEENMLPNVVGLKGPLSCLTQARYGICWGVTGAAQACLKDVIEYSKTRILFNRPLAATQAIQIRLAEMARKITTSQMLSLQLGRLKDQGIMQPTQVSVAKWHNARAAIEVARDARDILGGAGISVEYSPIRHALNLESVITYEGTETVHQLTVGRALTGINAF</sequence>
<dbReference type="FunFam" id="1.10.540.10:FF:000026">
    <property type="entry name" value="Acyl-CoA dehydrogenase medium chain"/>
    <property type="match status" value="1"/>
</dbReference>
<dbReference type="RefSeq" id="WP_161812597.1">
    <property type="nucleotide sequence ID" value="NZ_BLJN01000003.1"/>
</dbReference>
<dbReference type="InterPro" id="IPR036250">
    <property type="entry name" value="AcylCo_DH-like_C"/>
</dbReference>
<evidence type="ECO:0000256" key="2">
    <source>
        <dbReference type="ARBA" id="ARBA00009347"/>
    </source>
</evidence>
<dbReference type="Proteomes" id="UP000445000">
    <property type="component" value="Unassembled WGS sequence"/>
</dbReference>
<comment type="pathway">
    <text evidence="8">Amino-acid metabolism; tryptophan metabolism.</text>
</comment>
<dbReference type="Gene3D" id="1.20.140.10">
    <property type="entry name" value="Butyryl-CoA Dehydrogenase, subunit A, domain 3"/>
    <property type="match status" value="1"/>
</dbReference>
<dbReference type="InterPro" id="IPR006089">
    <property type="entry name" value="Acyl-CoA_DH_CS"/>
</dbReference>
<dbReference type="GO" id="GO:0050660">
    <property type="term" value="F:flavin adenine dinucleotide binding"/>
    <property type="evidence" value="ECO:0007669"/>
    <property type="project" value="InterPro"/>
</dbReference>
<keyword evidence="5" id="KW-0809">Transit peptide</keyword>
<dbReference type="SUPFAM" id="SSF47203">
    <property type="entry name" value="Acyl-CoA dehydrogenase C-terminal domain-like"/>
    <property type="match status" value="1"/>
</dbReference>
<evidence type="ECO:0000256" key="8">
    <source>
        <dbReference type="ARBA" id="ARBA00037927"/>
    </source>
</evidence>
<dbReference type="InterPro" id="IPR052033">
    <property type="entry name" value="Glutaryl-CoA_DH_mitochondrial"/>
</dbReference>
<evidence type="ECO:0000256" key="10">
    <source>
        <dbReference type="ARBA" id="ARBA00049493"/>
    </source>
</evidence>
<dbReference type="Gene3D" id="1.10.540.10">
    <property type="entry name" value="Acyl-CoA dehydrogenase/oxidase, N-terminal domain"/>
    <property type="match status" value="1"/>
</dbReference>
<dbReference type="GO" id="GO:0000062">
    <property type="term" value="F:fatty-acyl-CoA binding"/>
    <property type="evidence" value="ECO:0007669"/>
    <property type="project" value="TreeGrafter"/>
</dbReference>
<comment type="caution">
    <text evidence="15">The sequence shown here is derived from an EMBL/GenBank/DDBJ whole genome shotgun (WGS) entry which is preliminary data.</text>
</comment>
<dbReference type="Pfam" id="PF00441">
    <property type="entry name" value="Acyl-CoA_dh_1"/>
    <property type="match status" value="1"/>
</dbReference>
<evidence type="ECO:0000313" key="16">
    <source>
        <dbReference type="Proteomes" id="UP000445000"/>
    </source>
</evidence>
<evidence type="ECO:0000259" key="12">
    <source>
        <dbReference type="Pfam" id="PF00441"/>
    </source>
</evidence>
<dbReference type="Pfam" id="PF02770">
    <property type="entry name" value="Acyl-CoA_dh_M"/>
    <property type="match status" value="1"/>
</dbReference>
<comment type="catalytic activity">
    <reaction evidence="10">
        <text>glutaryl-CoA + oxidized [electron-transfer flavoprotein] + 2 H(+) = (2E)-butenoyl-CoA + reduced [electron-transfer flavoprotein] + CO2</text>
        <dbReference type="Rhea" id="RHEA:13389"/>
        <dbReference type="Rhea" id="RHEA-COMP:10685"/>
        <dbReference type="Rhea" id="RHEA-COMP:10686"/>
        <dbReference type="ChEBI" id="CHEBI:15378"/>
        <dbReference type="ChEBI" id="CHEBI:16526"/>
        <dbReference type="ChEBI" id="CHEBI:57332"/>
        <dbReference type="ChEBI" id="CHEBI:57378"/>
        <dbReference type="ChEBI" id="CHEBI:57692"/>
        <dbReference type="ChEBI" id="CHEBI:58307"/>
        <dbReference type="EC" id="1.3.8.6"/>
    </reaction>
</comment>
<dbReference type="PANTHER" id="PTHR42807:SF1">
    <property type="entry name" value="GLUTARYL-COA DEHYDROGENASE, MITOCHONDRIAL"/>
    <property type="match status" value="1"/>
</dbReference>
<evidence type="ECO:0000256" key="6">
    <source>
        <dbReference type="ARBA" id="ARBA00023002"/>
    </source>
</evidence>
<organism evidence="15 16">
    <name type="scientific">Steroidobacter agaridevorans</name>
    <dbReference type="NCBI Taxonomy" id="2695856"/>
    <lineage>
        <taxon>Bacteria</taxon>
        <taxon>Pseudomonadati</taxon>
        <taxon>Pseudomonadota</taxon>
        <taxon>Gammaproteobacteria</taxon>
        <taxon>Steroidobacterales</taxon>
        <taxon>Steroidobacteraceae</taxon>
        <taxon>Steroidobacter</taxon>
    </lineage>
</organism>
<dbReference type="GO" id="GO:0033539">
    <property type="term" value="P:fatty acid beta-oxidation using acyl-CoA dehydrogenase"/>
    <property type="evidence" value="ECO:0007669"/>
    <property type="project" value="TreeGrafter"/>
</dbReference>
<feature type="domain" description="Acyl-CoA dehydrogenase/oxidase N-terminal" evidence="14">
    <location>
        <begin position="28"/>
        <end position="139"/>
    </location>
</feature>
<dbReference type="AlphaFoldDB" id="A0A829YC53"/>
<dbReference type="EC" id="1.3.8.6" evidence="9"/>
<evidence type="ECO:0000256" key="4">
    <source>
        <dbReference type="ARBA" id="ARBA00022827"/>
    </source>
</evidence>
<keyword evidence="6 11" id="KW-0560">Oxidoreductase</keyword>
<evidence type="ECO:0000259" key="14">
    <source>
        <dbReference type="Pfam" id="PF02771"/>
    </source>
</evidence>
<keyword evidence="16" id="KW-1185">Reference proteome</keyword>
<reference evidence="16" key="1">
    <citation type="submission" date="2020-01" db="EMBL/GenBank/DDBJ databases">
        <title>'Steroidobacter agaridevorans' sp. nov., agar-degrading bacteria isolated from rhizosphere soils.</title>
        <authorList>
            <person name="Ikenaga M."/>
            <person name="Kataoka M."/>
            <person name="Murouchi A."/>
            <person name="Katsuragi S."/>
            <person name="Sakai M."/>
        </authorList>
    </citation>
    <scope>NUCLEOTIDE SEQUENCE [LARGE SCALE GENOMIC DNA]</scope>
    <source>
        <strain evidence="16">YU21-B</strain>
    </source>
</reference>
<dbReference type="FunFam" id="2.40.110.10:FF:000002">
    <property type="entry name" value="Acyl-CoA dehydrogenase fadE12"/>
    <property type="match status" value="1"/>
</dbReference>
<evidence type="ECO:0000256" key="9">
    <source>
        <dbReference type="ARBA" id="ARBA00039033"/>
    </source>
</evidence>
<evidence type="ECO:0000256" key="1">
    <source>
        <dbReference type="ARBA" id="ARBA00001974"/>
    </source>
</evidence>
<feature type="domain" description="Acyl-CoA dehydrogenase/oxidase C-terminal" evidence="12">
    <location>
        <begin position="247"/>
        <end position="392"/>
    </location>
</feature>
<evidence type="ECO:0000256" key="11">
    <source>
        <dbReference type="RuleBase" id="RU362125"/>
    </source>
</evidence>
<proteinExistence type="inferred from homology"/>
<keyword evidence="4 11" id="KW-0274">FAD</keyword>
<dbReference type="Pfam" id="PF02771">
    <property type="entry name" value="Acyl-CoA_dh_N"/>
    <property type="match status" value="1"/>
</dbReference>
<evidence type="ECO:0000259" key="13">
    <source>
        <dbReference type="Pfam" id="PF02770"/>
    </source>
</evidence>
<dbReference type="SUPFAM" id="SSF56645">
    <property type="entry name" value="Acyl-CoA dehydrogenase NM domain-like"/>
    <property type="match status" value="1"/>
</dbReference>
<dbReference type="GO" id="GO:0004361">
    <property type="term" value="F:glutaryl-CoA dehydrogenase activity"/>
    <property type="evidence" value="ECO:0007669"/>
    <property type="project" value="UniProtKB-EC"/>
</dbReference>
<dbReference type="Gene3D" id="2.40.110.10">
    <property type="entry name" value="Butyryl-CoA Dehydrogenase, subunit A, domain 2"/>
    <property type="match status" value="1"/>
</dbReference>
<dbReference type="InterPro" id="IPR013786">
    <property type="entry name" value="AcylCoA_DH/ox_N"/>
</dbReference>
<dbReference type="PANTHER" id="PTHR42807">
    <property type="entry name" value="GLUTARYL-COA DEHYDROGENASE, MITOCHONDRIAL"/>
    <property type="match status" value="1"/>
</dbReference>
<dbReference type="InterPro" id="IPR009100">
    <property type="entry name" value="AcylCoA_DH/oxidase_NM_dom_sf"/>
</dbReference>
<evidence type="ECO:0000256" key="3">
    <source>
        <dbReference type="ARBA" id="ARBA00022630"/>
    </source>
</evidence>
<comment type="similarity">
    <text evidence="2 11">Belongs to the acyl-CoA dehydrogenase family.</text>
</comment>
<feature type="domain" description="Acyl-CoA oxidase/dehydrogenase middle" evidence="13">
    <location>
        <begin position="143"/>
        <end position="233"/>
    </location>
</feature>